<sequence>MKILITNLTYTNQISLKSFNMQNILQSRESFNIESSSSKDSSFHTITKSDKTISIFLVIFQYRFVTCHVSRTPTIKVPNISSTCSKTRKNSKTIKFRFFYPNFSYFI</sequence>
<dbReference type="AlphaFoldDB" id="A0A2P5CPX3"/>
<organism evidence="1 2">
    <name type="scientific">Parasponia andersonii</name>
    <name type="common">Sponia andersonii</name>
    <dbReference type="NCBI Taxonomy" id="3476"/>
    <lineage>
        <taxon>Eukaryota</taxon>
        <taxon>Viridiplantae</taxon>
        <taxon>Streptophyta</taxon>
        <taxon>Embryophyta</taxon>
        <taxon>Tracheophyta</taxon>
        <taxon>Spermatophyta</taxon>
        <taxon>Magnoliopsida</taxon>
        <taxon>eudicotyledons</taxon>
        <taxon>Gunneridae</taxon>
        <taxon>Pentapetalae</taxon>
        <taxon>rosids</taxon>
        <taxon>fabids</taxon>
        <taxon>Rosales</taxon>
        <taxon>Cannabaceae</taxon>
        <taxon>Parasponia</taxon>
    </lineage>
</organism>
<proteinExistence type="predicted"/>
<dbReference type="Proteomes" id="UP000237105">
    <property type="component" value="Unassembled WGS sequence"/>
</dbReference>
<comment type="caution">
    <text evidence="1">The sequence shown here is derived from an EMBL/GenBank/DDBJ whole genome shotgun (WGS) entry which is preliminary data.</text>
</comment>
<accession>A0A2P5CPX3</accession>
<gene>
    <name evidence="1" type="ORF">PanWU01x14_133720</name>
</gene>
<name>A0A2P5CPX3_PARAD</name>
<reference evidence="2" key="1">
    <citation type="submission" date="2016-06" db="EMBL/GenBank/DDBJ databases">
        <title>Parallel loss of symbiosis genes in relatives of nitrogen-fixing non-legume Parasponia.</title>
        <authorList>
            <person name="Van Velzen R."/>
            <person name="Holmer R."/>
            <person name="Bu F."/>
            <person name="Rutten L."/>
            <person name="Van Zeijl A."/>
            <person name="Liu W."/>
            <person name="Santuari L."/>
            <person name="Cao Q."/>
            <person name="Sharma T."/>
            <person name="Shen D."/>
            <person name="Roswanjaya Y."/>
            <person name="Wardhani T."/>
            <person name="Kalhor M.S."/>
            <person name="Jansen J."/>
            <person name="Van den Hoogen J."/>
            <person name="Gungor B."/>
            <person name="Hartog M."/>
            <person name="Hontelez J."/>
            <person name="Verver J."/>
            <person name="Yang W.-C."/>
            <person name="Schijlen E."/>
            <person name="Repin R."/>
            <person name="Schilthuizen M."/>
            <person name="Schranz E."/>
            <person name="Heidstra R."/>
            <person name="Miyata K."/>
            <person name="Fedorova E."/>
            <person name="Kohlen W."/>
            <person name="Bisseling T."/>
            <person name="Smit S."/>
            <person name="Geurts R."/>
        </authorList>
    </citation>
    <scope>NUCLEOTIDE SEQUENCE [LARGE SCALE GENOMIC DNA]</scope>
    <source>
        <strain evidence="2">cv. WU1-14</strain>
    </source>
</reference>
<protein>
    <submittedName>
        <fullName evidence="1">Uncharacterized protein</fullName>
    </submittedName>
</protein>
<dbReference type="EMBL" id="JXTB01000107">
    <property type="protein sequence ID" value="PON63100.1"/>
    <property type="molecule type" value="Genomic_DNA"/>
</dbReference>
<evidence type="ECO:0000313" key="2">
    <source>
        <dbReference type="Proteomes" id="UP000237105"/>
    </source>
</evidence>
<evidence type="ECO:0000313" key="1">
    <source>
        <dbReference type="EMBL" id="PON63100.1"/>
    </source>
</evidence>
<keyword evidence="2" id="KW-1185">Reference proteome</keyword>